<accession>A0A813N2L9</accession>
<dbReference type="EMBL" id="CAJNOI010000003">
    <property type="protein sequence ID" value="CAF0731985.1"/>
    <property type="molecule type" value="Genomic_DNA"/>
</dbReference>
<evidence type="ECO:0000313" key="8">
    <source>
        <dbReference type="Proteomes" id="UP000663877"/>
    </source>
</evidence>
<feature type="compositionally biased region" description="Low complexity" evidence="2">
    <location>
        <begin position="48"/>
        <end position="59"/>
    </location>
</feature>
<feature type="transmembrane region" description="Helical" evidence="3">
    <location>
        <begin position="224"/>
        <end position="248"/>
    </location>
</feature>
<keyword evidence="1" id="KW-0175">Coiled coil</keyword>
<evidence type="ECO:0000256" key="3">
    <source>
        <dbReference type="SAM" id="Phobius"/>
    </source>
</evidence>
<feature type="region of interest" description="Disordered" evidence="2">
    <location>
        <begin position="1"/>
        <end position="76"/>
    </location>
</feature>
<sequence length="276" mass="31885">MAQSTRTRLLRVSRPEQEIHVITNPSDVTNASLQVPAGKSRTSKSRTSKSPSPSSSSSRGSRKRLTEPDYHAPQTATALRQKSRWLIVRRNLHRIRFMGYNERGRDKSVPDFYIGLQMKRELKRAQEEIKNIDREENFYAVKHFKLAVDETRIKDYDTSHVKPGDALIYDRLGEEPLALQNLLYYFSKQDVPHGTVFWDFLNEVNSVLNMQRKRTVLIQRLRKLALTLSLILYTIIGLMLFLLIVSVITTATKMNDPEVQWLEPNVDKSTSKLLSI</sequence>
<evidence type="ECO:0000313" key="6">
    <source>
        <dbReference type="EMBL" id="CAF1337062.1"/>
    </source>
</evidence>
<dbReference type="AlphaFoldDB" id="A0A813N2L9"/>
<feature type="coiled-coil region" evidence="1">
    <location>
        <begin position="115"/>
        <end position="142"/>
    </location>
</feature>
<dbReference type="OrthoDB" id="10013848at2759"/>
<evidence type="ECO:0000256" key="1">
    <source>
        <dbReference type="SAM" id="Coils"/>
    </source>
</evidence>
<feature type="compositionally biased region" description="Polar residues" evidence="2">
    <location>
        <begin position="23"/>
        <end position="33"/>
    </location>
</feature>
<dbReference type="EMBL" id="CAJNOM010000300">
    <property type="protein sequence ID" value="CAF1335038.1"/>
    <property type="molecule type" value="Genomic_DNA"/>
</dbReference>
<evidence type="ECO:0000256" key="2">
    <source>
        <dbReference type="SAM" id="MobiDB-lite"/>
    </source>
</evidence>
<comment type="caution">
    <text evidence="4">The sequence shown here is derived from an EMBL/GenBank/DDBJ whole genome shotgun (WGS) entry which is preliminary data.</text>
</comment>
<dbReference type="Proteomes" id="UP000663877">
    <property type="component" value="Unassembled WGS sequence"/>
</dbReference>
<keyword evidence="7" id="KW-1185">Reference proteome</keyword>
<evidence type="ECO:0000313" key="4">
    <source>
        <dbReference type="EMBL" id="CAF0731985.1"/>
    </source>
</evidence>
<keyword evidence="3" id="KW-0472">Membrane</keyword>
<reference evidence="4" key="1">
    <citation type="submission" date="2021-02" db="EMBL/GenBank/DDBJ databases">
        <authorList>
            <person name="Nowell W R."/>
        </authorList>
    </citation>
    <scope>NUCLEOTIDE SEQUENCE</scope>
</reference>
<proteinExistence type="predicted"/>
<protein>
    <submittedName>
        <fullName evidence="4">Uncharacterized protein</fullName>
    </submittedName>
</protein>
<name>A0A813N2L9_9BILA</name>
<evidence type="ECO:0000313" key="7">
    <source>
        <dbReference type="Proteomes" id="UP000663832"/>
    </source>
</evidence>
<keyword evidence="3" id="KW-1133">Transmembrane helix</keyword>
<gene>
    <name evidence="4" type="ORF">BJG266_LOCUS1243</name>
    <name evidence="5" type="ORF">QVE165_LOCUS33108</name>
    <name evidence="6" type="ORF">QVE165_LOCUS33220</name>
</gene>
<keyword evidence="3" id="KW-0812">Transmembrane</keyword>
<evidence type="ECO:0000313" key="5">
    <source>
        <dbReference type="EMBL" id="CAF1335038.1"/>
    </source>
</evidence>
<organism evidence="4 8">
    <name type="scientific">Adineta steineri</name>
    <dbReference type="NCBI Taxonomy" id="433720"/>
    <lineage>
        <taxon>Eukaryota</taxon>
        <taxon>Metazoa</taxon>
        <taxon>Spiralia</taxon>
        <taxon>Gnathifera</taxon>
        <taxon>Rotifera</taxon>
        <taxon>Eurotatoria</taxon>
        <taxon>Bdelloidea</taxon>
        <taxon>Adinetida</taxon>
        <taxon>Adinetidae</taxon>
        <taxon>Adineta</taxon>
    </lineage>
</organism>
<dbReference type="EMBL" id="CAJNOM010000302">
    <property type="protein sequence ID" value="CAF1337062.1"/>
    <property type="molecule type" value="Genomic_DNA"/>
</dbReference>
<dbReference type="Proteomes" id="UP000663832">
    <property type="component" value="Unassembled WGS sequence"/>
</dbReference>